<gene>
    <name evidence="5" type="ORF">A8C52_10135</name>
    <name evidence="4" type="ORF">B6U56_10145</name>
    <name evidence="3" type="ORF">B6U60_09545</name>
    <name evidence="2" type="ORF">BHF65_08870</name>
    <name evidence="6" type="ORF">DB362_07495</name>
    <name evidence="1" type="ORF">LSJ_2169c</name>
</gene>
<geneLocation type="plasmid" evidence="2">
    <name>pLS_1</name>
</geneLocation>
<reference evidence="6 12" key="5">
    <citation type="submission" date="2018-05" db="EMBL/GenBank/DDBJ databases">
        <title>Lactobacillus salivarius genome sequencing and assembly.</title>
        <authorList>
            <person name="Audisio C."/>
            <person name="Albarracin L."/>
            <person name="Torres M.J."/>
            <person name="Hebert E.M."/>
            <person name="Saavedra L."/>
        </authorList>
    </citation>
    <scope>NUCLEOTIDE SEQUENCE [LARGE SCALE GENOMIC DNA]</scope>
    <source>
        <strain evidence="6 12">A3iob</strain>
    </source>
</reference>
<dbReference type="Proteomes" id="UP000192638">
    <property type="component" value="Unassembled WGS sequence"/>
</dbReference>
<dbReference type="EMBL" id="NBEB01000100">
    <property type="protein sequence ID" value="OQQ81978.1"/>
    <property type="molecule type" value="Genomic_DNA"/>
</dbReference>
<dbReference type="Proteomes" id="UP000029488">
    <property type="component" value="Plasmid pMP1046A"/>
</dbReference>
<dbReference type="Pfam" id="PF10439">
    <property type="entry name" value="Bacteriocin_IIc"/>
    <property type="match status" value="1"/>
</dbReference>
<dbReference type="InterPro" id="IPR019493">
    <property type="entry name" value="Bacteriocin_IIb_lactacin-rel"/>
</dbReference>
<evidence type="ECO:0000313" key="8">
    <source>
        <dbReference type="Proteomes" id="UP000094723"/>
    </source>
</evidence>
<accession>A0A089RYM5</accession>
<dbReference type="GO" id="GO:0042742">
    <property type="term" value="P:defense response to bacterium"/>
    <property type="evidence" value="ECO:0007669"/>
    <property type="project" value="InterPro"/>
</dbReference>
<evidence type="ECO:0000313" key="1">
    <source>
        <dbReference type="EMBL" id="AIR11577.1"/>
    </source>
</evidence>
<dbReference type="Proteomes" id="UP000218139">
    <property type="component" value="Unassembled WGS sequence"/>
</dbReference>
<evidence type="ECO:0000313" key="12">
    <source>
        <dbReference type="Proteomes" id="UP000245607"/>
    </source>
</evidence>
<proteinExistence type="predicted"/>
<reference evidence="5 11" key="2">
    <citation type="submission" date="2016-05" db="EMBL/GenBank/DDBJ databases">
        <authorList>
            <person name="Lee J.-Y."/>
            <person name="Kim E.B."/>
            <person name="Choi Y.-J."/>
        </authorList>
    </citation>
    <scope>NUCLEOTIDE SEQUENCE [LARGE SCALE GENOMIC DNA]</scope>
    <source>
        <strain evidence="5 11">KLA006</strain>
    </source>
</reference>
<dbReference type="EMBL" id="LXZO01000115">
    <property type="protein sequence ID" value="PAY44887.1"/>
    <property type="molecule type" value="Genomic_DNA"/>
</dbReference>
<protein>
    <submittedName>
        <fullName evidence="2">ABC transporter permease</fullName>
    </submittedName>
    <submittedName>
        <fullName evidence="1">Abp118 bacteriocin beta peptide</fullName>
    </submittedName>
</protein>
<evidence type="ECO:0000313" key="5">
    <source>
        <dbReference type="EMBL" id="PAY44887.1"/>
    </source>
</evidence>
<dbReference type="KEGG" id="lsj:LSJ_2169c"/>
<dbReference type="EMBL" id="CP017108">
    <property type="protein sequence ID" value="AOO74384.1"/>
    <property type="molecule type" value="Genomic_DNA"/>
</dbReference>
<evidence type="ECO:0000313" key="9">
    <source>
        <dbReference type="Proteomes" id="UP000192575"/>
    </source>
</evidence>
<evidence type="ECO:0000313" key="6">
    <source>
        <dbReference type="EMBL" id="PWG51650.1"/>
    </source>
</evidence>
<dbReference type="EMBL" id="CP007647">
    <property type="protein sequence ID" value="AIR11577.1"/>
    <property type="molecule type" value="Genomic_DNA"/>
</dbReference>
<evidence type="ECO:0000313" key="10">
    <source>
        <dbReference type="Proteomes" id="UP000192638"/>
    </source>
</evidence>
<keyword evidence="1" id="KW-0614">Plasmid</keyword>
<reference evidence="1 7" key="1">
    <citation type="journal article" date="2014" name="BMC Genomics">
        <title>Unusual genome complexity in Lactobacillus salivarius JCM1046.</title>
        <authorList>
            <person name="Raftis E.J."/>
            <person name="Forde B.M."/>
            <person name="Claesson M.J."/>
            <person name="O'Toole P.W."/>
        </authorList>
    </citation>
    <scope>NUCLEOTIDE SEQUENCE [LARGE SCALE GENOMIC DNA]</scope>
    <source>
        <strain evidence="1 7">JCM1046</strain>
        <plasmid evidence="1 7">pMP1046A</plasmid>
    </source>
</reference>
<evidence type="ECO:0000313" key="2">
    <source>
        <dbReference type="EMBL" id="AOO74384.1"/>
    </source>
</evidence>
<dbReference type="EMBL" id="NBEF01000034">
    <property type="protein sequence ID" value="OQQ89149.1"/>
    <property type="molecule type" value="Genomic_DNA"/>
</dbReference>
<dbReference type="Proteomes" id="UP000094723">
    <property type="component" value="Plasmid pLS_1"/>
</dbReference>
<organism evidence="1 7">
    <name type="scientific">Ligilactobacillus salivarius</name>
    <dbReference type="NCBI Taxonomy" id="1624"/>
    <lineage>
        <taxon>Bacteria</taxon>
        <taxon>Bacillati</taxon>
        <taxon>Bacillota</taxon>
        <taxon>Bacilli</taxon>
        <taxon>Lactobacillales</taxon>
        <taxon>Lactobacillaceae</taxon>
        <taxon>Ligilactobacillus</taxon>
    </lineage>
</organism>
<dbReference type="RefSeq" id="WP_034983610.1">
    <property type="nucleotide sequence ID" value="NZ_CP007647.1"/>
</dbReference>
<dbReference type="EMBL" id="QFAS01000008">
    <property type="protein sequence ID" value="PWG51650.1"/>
    <property type="molecule type" value="Genomic_DNA"/>
</dbReference>
<evidence type="ECO:0000313" key="7">
    <source>
        <dbReference type="Proteomes" id="UP000029488"/>
    </source>
</evidence>
<geneLocation type="plasmid" evidence="8">
    <name>pls_1 sequence</name>
</geneLocation>
<evidence type="ECO:0000313" key="11">
    <source>
        <dbReference type="Proteomes" id="UP000218139"/>
    </source>
</evidence>
<evidence type="ECO:0000313" key="4">
    <source>
        <dbReference type="EMBL" id="OQQ89149.1"/>
    </source>
</evidence>
<evidence type="ECO:0000313" key="3">
    <source>
        <dbReference type="EMBL" id="OQQ81978.1"/>
    </source>
</evidence>
<sequence>MKNLDKRFTIMTEDNLASVNGGKNGYGGSGNRWVHCGAGIVGGALIGAIGGPWSAVAGGISGGFASCH</sequence>
<reference evidence="2 8" key="3">
    <citation type="submission" date="2016-09" db="EMBL/GenBank/DDBJ databases">
        <title>Complete Genome Sequence of Lactobacillus salivarius Jin.</title>
        <authorList>
            <person name="Jin N."/>
            <person name="Li C."/>
            <person name="Wang M."/>
            <person name="Ren D."/>
            <person name="Di Y."/>
            <person name="Pan R."/>
            <person name="Du S."/>
            <person name="Lu H."/>
            <person name="Li X."/>
            <person name="Tian M."/>
        </authorList>
    </citation>
    <scope>NUCLEOTIDE SEQUENCE [LARGE SCALE GENOMIC DNA]</scope>
    <source>
        <strain evidence="2 8">CICC 23174</strain>
        <plasmid evidence="2">pLS_1</plasmid>
        <plasmid evidence="8">pls_1 sequence</plasmid>
    </source>
</reference>
<name>A0A089RYM5_9LACO</name>
<dbReference type="GeneID" id="89466651"/>
<dbReference type="AlphaFoldDB" id="A0A089RYM5"/>
<geneLocation type="plasmid" evidence="1 7">
    <name>pMP1046A</name>
</geneLocation>
<dbReference type="Proteomes" id="UP000245607">
    <property type="component" value="Unassembled WGS sequence"/>
</dbReference>
<dbReference type="Proteomes" id="UP000192575">
    <property type="component" value="Unassembled WGS sequence"/>
</dbReference>
<reference evidence="9 10" key="4">
    <citation type="submission" date="2017-03" db="EMBL/GenBank/DDBJ databases">
        <title>Phylogenomics and comparative genomics of Lactobacillus salivarius, a mammalian gut commensal.</title>
        <authorList>
            <person name="Harris H.M."/>
        </authorList>
    </citation>
    <scope>NUCLEOTIDE SEQUENCE [LARGE SCALE GENOMIC DNA]</scope>
    <source>
        <strain evidence="4 9">JCM 1047</strain>
        <strain evidence="3 10">LMG 14477</strain>
    </source>
</reference>